<dbReference type="EMBL" id="FZNP01000004">
    <property type="protein sequence ID" value="SNR57258.1"/>
    <property type="molecule type" value="Genomic_DNA"/>
</dbReference>
<evidence type="ECO:0000313" key="2">
    <source>
        <dbReference type="EMBL" id="SNR57258.1"/>
    </source>
</evidence>
<reference evidence="3" key="1">
    <citation type="submission" date="2017-06" db="EMBL/GenBank/DDBJ databases">
        <authorList>
            <person name="Varghese N."/>
            <person name="Submissions S."/>
        </authorList>
    </citation>
    <scope>NUCLEOTIDE SEQUENCE [LARGE SCALE GENOMIC DNA]</scope>
    <source>
        <strain evidence="3">DSM 44485</strain>
    </source>
</reference>
<name>A0A238XF72_9ACTN</name>
<dbReference type="InterPro" id="IPR050490">
    <property type="entry name" value="Bact_solute-bd_prot1"/>
</dbReference>
<proteinExistence type="predicted"/>
<sequence>MIGNVRRLSVCTAAGLLLTAGCGGAGSDDGAAGTGKIRVVALSLGAPGDQNPMRVAAREFESRNPGTKVEVTMYEFTQFDQVVRAQINGGSPPDVVQTVLGYGNATALKTLAKANVLTDLSDQAWAGSIPEQAKGPSGLDGKIYAYPPMYGLIGAVYNAKTLKDLGVTPPTKYSEVLAYCSTMKSKGKTPIALGAQTPIATVFMSYALAASTAYAERPSFNEDRLTGGATFSGSKGWLRSLEQFSEMNRAGCFGSAPTGVAYQASLQQVATGKAGMVVNVIEGLATLRSMAPKADFRMVALPSGDDAATTRVPAAPSAGFAIPKRAKKAELAKKFVSFMAEDGISTRYAEGVGSVPVAGIGSAGTARFPAGTEAMKGYVATGKSMIYPSQYWPAPEVNAALERGLTGMLSDQTKPAEILKSMDAAWKVS</sequence>
<dbReference type="Gene3D" id="3.40.190.10">
    <property type="entry name" value="Periplasmic binding protein-like II"/>
    <property type="match status" value="2"/>
</dbReference>
<evidence type="ECO:0000256" key="1">
    <source>
        <dbReference type="SAM" id="SignalP"/>
    </source>
</evidence>
<organism evidence="2 3">
    <name type="scientific">Actinomadura mexicana</name>
    <dbReference type="NCBI Taxonomy" id="134959"/>
    <lineage>
        <taxon>Bacteria</taxon>
        <taxon>Bacillati</taxon>
        <taxon>Actinomycetota</taxon>
        <taxon>Actinomycetes</taxon>
        <taxon>Streptosporangiales</taxon>
        <taxon>Thermomonosporaceae</taxon>
        <taxon>Actinomadura</taxon>
    </lineage>
</organism>
<accession>A0A238XF72</accession>
<dbReference type="Pfam" id="PF01547">
    <property type="entry name" value="SBP_bac_1"/>
    <property type="match status" value="1"/>
</dbReference>
<dbReference type="InterPro" id="IPR006059">
    <property type="entry name" value="SBP"/>
</dbReference>
<dbReference type="OrthoDB" id="3256840at2"/>
<dbReference type="RefSeq" id="WP_089311896.1">
    <property type="nucleotide sequence ID" value="NZ_FZNP01000004.1"/>
</dbReference>
<dbReference type="PANTHER" id="PTHR43649:SF12">
    <property type="entry name" value="DIACETYLCHITOBIOSE BINDING PROTEIN DASA"/>
    <property type="match status" value="1"/>
</dbReference>
<dbReference type="PROSITE" id="PS51257">
    <property type="entry name" value="PROKAR_LIPOPROTEIN"/>
    <property type="match status" value="1"/>
</dbReference>
<feature type="signal peptide" evidence="1">
    <location>
        <begin position="1"/>
        <end position="25"/>
    </location>
</feature>
<keyword evidence="1" id="KW-0732">Signal</keyword>
<evidence type="ECO:0000313" key="3">
    <source>
        <dbReference type="Proteomes" id="UP000198420"/>
    </source>
</evidence>
<dbReference type="SUPFAM" id="SSF53850">
    <property type="entry name" value="Periplasmic binding protein-like II"/>
    <property type="match status" value="1"/>
</dbReference>
<gene>
    <name evidence="2" type="ORF">SAMN06265355_104259</name>
</gene>
<keyword evidence="3" id="KW-1185">Reference proteome</keyword>
<dbReference type="PANTHER" id="PTHR43649">
    <property type="entry name" value="ARABINOSE-BINDING PROTEIN-RELATED"/>
    <property type="match status" value="1"/>
</dbReference>
<dbReference type="Proteomes" id="UP000198420">
    <property type="component" value="Unassembled WGS sequence"/>
</dbReference>
<dbReference type="AlphaFoldDB" id="A0A238XF72"/>
<protein>
    <submittedName>
        <fullName evidence="2">Carbohydrate ABC transporter substrate-binding protein, CUT1 family</fullName>
    </submittedName>
</protein>
<feature type="chain" id="PRO_5012285895" evidence="1">
    <location>
        <begin position="26"/>
        <end position="429"/>
    </location>
</feature>